<feature type="region of interest" description="Disordered" evidence="1">
    <location>
        <begin position="109"/>
        <end position="206"/>
    </location>
</feature>
<reference evidence="3" key="2">
    <citation type="journal article" date="2018" name="Plant J.">
        <title>The Sorghum bicolor reference genome: improved assembly, gene annotations, a transcriptome atlas, and signatures of genome organization.</title>
        <authorList>
            <person name="McCormick R.F."/>
            <person name="Truong S.K."/>
            <person name="Sreedasyam A."/>
            <person name="Jenkins J."/>
            <person name="Shu S."/>
            <person name="Sims D."/>
            <person name="Kennedy M."/>
            <person name="Amirebrahimi M."/>
            <person name="Weers B.D."/>
            <person name="McKinley B."/>
            <person name="Mattison A."/>
            <person name="Morishige D.T."/>
            <person name="Grimwood J."/>
            <person name="Schmutz J."/>
            <person name="Mullet J.E."/>
        </authorList>
    </citation>
    <scope>NUCLEOTIDE SEQUENCE [LARGE SCALE GENOMIC DNA]</scope>
    <source>
        <strain evidence="3">cv. BTx623</strain>
    </source>
</reference>
<evidence type="ECO:0000313" key="3">
    <source>
        <dbReference type="Proteomes" id="UP000000768"/>
    </source>
</evidence>
<proteinExistence type="predicted"/>
<keyword evidence="3" id="KW-1185">Reference proteome</keyword>
<dbReference type="EMBL" id="CM000762">
    <property type="protein sequence ID" value="KXG33890.1"/>
    <property type="molecule type" value="Genomic_DNA"/>
</dbReference>
<feature type="region of interest" description="Disordered" evidence="1">
    <location>
        <begin position="38"/>
        <end position="64"/>
    </location>
</feature>
<feature type="compositionally biased region" description="Low complexity" evidence="1">
    <location>
        <begin position="175"/>
        <end position="187"/>
    </location>
</feature>
<dbReference type="Proteomes" id="UP000000768">
    <property type="component" value="Chromosome 3"/>
</dbReference>
<feature type="compositionally biased region" description="Basic residues" evidence="1">
    <location>
        <begin position="137"/>
        <end position="147"/>
    </location>
</feature>
<name>A0A1B6Q7J8_SORBI</name>
<organism evidence="2 3">
    <name type="scientific">Sorghum bicolor</name>
    <name type="common">Sorghum</name>
    <name type="synonym">Sorghum vulgare</name>
    <dbReference type="NCBI Taxonomy" id="4558"/>
    <lineage>
        <taxon>Eukaryota</taxon>
        <taxon>Viridiplantae</taxon>
        <taxon>Streptophyta</taxon>
        <taxon>Embryophyta</taxon>
        <taxon>Tracheophyta</taxon>
        <taxon>Spermatophyta</taxon>
        <taxon>Magnoliopsida</taxon>
        <taxon>Liliopsida</taxon>
        <taxon>Poales</taxon>
        <taxon>Poaceae</taxon>
        <taxon>PACMAD clade</taxon>
        <taxon>Panicoideae</taxon>
        <taxon>Andropogonodae</taxon>
        <taxon>Andropogoneae</taxon>
        <taxon>Sorghinae</taxon>
        <taxon>Sorghum</taxon>
    </lineage>
</organism>
<dbReference type="Gramene" id="KXG33890">
    <property type="protein sequence ID" value="KXG33890"/>
    <property type="gene ID" value="SORBI_3003G387200"/>
</dbReference>
<accession>A0A1B6Q7J8</accession>
<reference evidence="2 3" key="1">
    <citation type="journal article" date="2009" name="Nature">
        <title>The Sorghum bicolor genome and the diversification of grasses.</title>
        <authorList>
            <person name="Paterson A.H."/>
            <person name="Bowers J.E."/>
            <person name="Bruggmann R."/>
            <person name="Dubchak I."/>
            <person name="Grimwood J."/>
            <person name="Gundlach H."/>
            <person name="Haberer G."/>
            <person name="Hellsten U."/>
            <person name="Mitros T."/>
            <person name="Poliakov A."/>
            <person name="Schmutz J."/>
            <person name="Spannagl M."/>
            <person name="Tang H."/>
            <person name="Wang X."/>
            <person name="Wicker T."/>
            <person name="Bharti A.K."/>
            <person name="Chapman J."/>
            <person name="Feltus F.A."/>
            <person name="Gowik U."/>
            <person name="Grigoriev I.V."/>
            <person name="Lyons E."/>
            <person name="Maher C.A."/>
            <person name="Martis M."/>
            <person name="Narechania A."/>
            <person name="Otillar R.P."/>
            <person name="Penning B.W."/>
            <person name="Salamov A.A."/>
            <person name="Wang Y."/>
            <person name="Zhang L."/>
            <person name="Carpita N.C."/>
            <person name="Freeling M."/>
            <person name="Gingle A.R."/>
            <person name="Hash C.T."/>
            <person name="Keller B."/>
            <person name="Klein P."/>
            <person name="Kresovich S."/>
            <person name="McCann M.C."/>
            <person name="Ming R."/>
            <person name="Peterson D.G."/>
            <person name="Mehboob-ur-Rahman"/>
            <person name="Ware D."/>
            <person name="Westhoff P."/>
            <person name="Mayer K.F."/>
            <person name="Messing J."/>
            <person name="Rokhsar D.S."/>
        </authorList>
    </citation>
    <scope>NUCLEOTIDE SEQUENCE [LARGE SCALE GENOMIC DNA]</scope>
    <source>
        <strain evidence="3">cv. BTx623</strain>
    </source>
</reference>
<protein>
    <submittedName>
        <fullName evidence="2">Uncharacterized protein</fullName>
    </submittedName>
</protein>
<dbReference type="AlphaFoldDB" id="A0A1B6Q7J8"/>
<gene>
    <name evidence="2" type="ORF">SORBI_3003G387200</name>
</gene>
<dbReference type="InParanoid" id="A0A1B6Q7J8"/>
<evidence type="ECO:0000256" key="1">
    <source>
        <dbReference type="SAM" id="MobiDB-lite"/>
    </source>
</evidence>
<evidence type="ECO:0000313" key="2">
    <source>
        <dbReference type="EMBL" id="KXG33890.1"/>
    </source>
</evidence>
<sequence>MSTVALPAPCCLGRVGNRALVRPAEDEDALGCKAETWRGRKENHGPGRRPGTYTTQRTTPRDQSGHARLYINVRQPLPVCVQSRAQHTHRTHFVRRSREGRNLLRHVQRAEAAARTYQQQSRQEKSSVSHGPPCNNARRRRLPRRRRGAEPGGAVRGRREAGAAEPGRGVGVRGLGVQADGDAPAGAKRGRRRPLNTSTYVRCGRS</sequence>